<dbReference type="InterPro" id="IPR036721">
    <property type="entry name" value="RCK_C_sf"/>
</dbReference>
<evidence type="ECO:0000259" key="2">
    <source>
        <dbReference type="PROSITE" id="PS51202"/>
    </source>
</evidence>
<dbReference type="InterPro" id="IPR003148">
    <property type="entry name" value="RCK_N"/>
</dbReference>
<organism evidence="3 4">
    <name type="scientific">Peptostreptococcus porci</name>
    <dbReference type="NCBI Taxonomy" id="2652282"/>
    <lineage>
        <taxon>Bacteria</taxon>
        <taxon>Bacillati</taxon>
        <taxon>Bacillota</taxon>
        <taxon>Clostridia</taxon>
        <taxon>Peptostreptococcales</taxon>
        <taxon>Peptostreptococcaceae</taxon>
        <taxon>Peptostreptococcus</taxon>
    </lineage>
</organism>
<feature type="domain" description="RCK C-terminal" evidence="2">
    <location>
        <begin position="134"/>
        <end position="218"/>
    </location>
</feature>
<dbReference type="GO" id="GO:0008324">
    <property type="term" value="F:monoatomic cation transmembrane transporter activity"/>
    <property type="evidence" value="ECO:0007669"/>
    <property type="project" value="InterPro"/>
</dbReference>
<evidence type="ECO:0000313" key="3">
    <source>
        <dbReference type="EMBL" id="MST61784.1"/>
    </source>
</evidence>
<dbReference type="Gene3D" id="3.30.70.1450">
    <property type="entry name" value="Regulator of K+ conductance, C-terminal domain"/>
    <property type="match status" value="1"/>
</dbReference>
<sequence length="222" mass="24326">MKQYIVIGAGRFGKSLAMTLYESGQDVLVVDNNKEVVQNLSEVLDNVVVADASDEYTIKKIGLSNFDVAIIAIGTNLRASIMATLLAKESGIPMIISKATDNLQAEVLRKIGANRVVFPEHDMGVKVAKSLTINNLVDYMELDSKHSIFEMKVPHSWIGKSLIDLDVRGKYSLTVIGVKNKDIFDVPANPIQVFGEDDIVVVAGKKDVIEKLVIKESNMSSF</sequence>
<dbReference type="InterPro" id="IPR036291">
    <property type="entry name" value="NAD(P)-bd_dom_sf"/>
</dbReference>
<dbReference type="SUPFAM" id="SSF116726">
    <property type="entry name" value="TrkA C-terminal domain-like"/>
    <property type="match status" value="1"/>
</dbReference>
<dbReference type="Proteomes" id="UP000440713">
    <property type="component" value="Unassembled WGS sequence"/>
</dbReference>
<dbReference type="RefSeq" id="WP_154537165.1">
    <property type="nucleotide sequence ID" value="NZ_JAQYHJ010000133.1"/>
</dbReference>
<dbReference type="PANTHER" id="PTHR43833">
    <property type="entry name" value="POTASSIUM CHANNEL PROTEIN 2-RELATED-RELATED"/>
    <property type="match status" value="1"/>
</dbReference>
<evidence type="ECO:0000259" key="1">
    <source>
        <dbReference type="PROSITE" id="PS51201"/>
    </source>
</evidence>
<dbReference type="Pfam" id="PF02254">
    <property type="entry name" value="TrkA_N"/>
    <property type="match status" value="1"/>
</dbReference>
<name>A0A6N7XEF0_9FIRM</name>
<accession>A0A6N7XEF0</accession>
<comment type="caution">
    <text evidence="3">The sequence shown here is derived from an EMBL/GenBank/DDBJ whole genome shotgun (WGS) entry which is preliminary data.</text>
</comment>
<dbReference type="PANTHER" id="PTHR43833:SF7">
    <property type="entry name" value="KTR SYSTEM POTASSIUM UPTAKE PROTEIN C"/>
    <property type="match status" value="1"/>
</dbReference>
<dbReference type="InterPro" id="IPR006037">
    <property type="entry name" value="RCK_C"/>
</dbReference>
<dbReference type="InterPro" id="IPR050721">
    <property type="entry name" value="Trk_Ktr_HKT_K-transport"/>
</dbReference>
<dbReference type="PROSITE" id="PS51201">
    <property type="entry name" value="RCK_N"/>
    <property type="match status" value="1"/>
</dbReference>
<dbReference type="Pfam" id="PF02080">
    <property type="entry name" value="TrkA_C"/>
    <property type="match status" value="1"/>
</dbReference>
<dbReference type="EMBL" id="VUNE01000001">
    <property type="protein sequence ID" value="MST61784.1"/>
    <property type="molecule type" value="Genomic_DNA"/>
</dbReference>
<dbReference type="SUPFAM" id="SSF51735">
    <property type="entry name" value="NAD(P)-binding Rossmann-fold domains"/>
    <property type="match status" value="1"/>
</dbReference>
<protein>
    <submittedName>
        <fullName evidence="3">TrkA family potassium uptake protein</fullName>
    </submittedName>
</protein>
<proteinExistence type="predicted"/>
<dbReference type="Gene3D" id="3.40.50.720">
    <property type="entry name" value="NAD(P)-binding Rossmann-like Domain"/>
    <property type="match status" value="1"/>
</dbReference>
<feature type="domain" description="RCK N-terminal" evidence="1">
    <location>
        <begin position="1"/>
        <end position="118"/>
    </location>
</feature>
<keyword evidence="4" id="KW-1185">Reference proteome</keyword>
<dbReference type="AlphaFoldDB" id="A0A6N7XEF0"/>
<evidence type="ECO:0000313" key="4">
    <source>
        <dbReference type="Proteomes" id="UP000440713"/>
    </source>
</evidence>
<dbReference type="PROSITE" id="PS51202">
    <property type="entry name" value="RCK_C"/>
    <property type="match status" value="1"/>
</dbReference>
<gene>
    <name evidence="3" type="ORF">FYJ71_02195</name>
</gene>
<dbReference type="GO" id="GO:0006813">
    <property type="term" value="P:potassium ion transport"/>
    <property type="evidence" value="ECO:0007669"/>
    <property type="project" value="InterPro"/>
</dbReference>
<reference evidence="3 4" key="1">
    <citation type="submission" date="2019-08" db="EMBL/GenBank/DDBJ databases">
        <title>In-depth cultivation of the pig gut microbiome towards novel bacterial diversity and tailored functional studies.</title>
        <authorList>
            <person name="Wylensek D."/>
            <person name="Hitch T.C.A."/>
            <person name="Clavel T."/>
        </authorList>
    </citation>
    <scope>NUCLEOTIDE SEQUENCE [LARGE SCALE GENOMIC DNA]</scope>
    <source>
        <strain evidence="3 4">WCA-SAB-591-4A-A</strain>
    </source>
</reference>